<dbReference type="GO" id="GO:0034237">
    <property type="term" value="F:protein kinase A regulatory subunit binding"/>
    <property type="evidence" value="ECO:0007669"/>
    <property type="project" value="TreeGrafter"/>
</dbReference>
<reference evidence="2 3" key="1">
    <citation type="submission" date="2024-05" db="EMBL/GenBank/DDBJ databases">
        <authorList>
            <person name="Wallberg A."/>
        </authorList>
    </citation>
    <scope>NUCLEOTIDE SEQUENCE [LARGE SCALE GENOMIC DNA]</scope>
</reference>
<evidence type="ECO:0000313" key="3">
    <source>
        <dbReference type="Proteomes" id="UP001497623"/>
    </source>
</evidence>
<name>A0AAV2SE48_MEGNR</name>
<dbReference type="GO" id="GO:0010738">
    <property type="term" value="P:regulation of protein kinase A signaling"/>
    <property type="evidence" value="ECO:0007669"/>
    <property type="project" value="TreeGrafter"/>
</dbReference>
<dbReference type="EMBL" id="CAXKWB010053616">
    <property type="protein sequence ID" value="CAL4174545.1"/>
    <property type="molecule type" value="Genomic_DNA"/>
</dbReference>
<dbReference type="Proteomes" id="UP001497623">
    <property type="component" value="Unassembled WGS sequence"/>
</dbReference>
<evidence type="ECO:0000259" key="1">
    <source>
        <dbReference type="Pfam" id="PF10469"/>
    </source>
</evidence>
<accession>A0AAV2SE48</accession>
<organism evidence="2 3">
    <name type="scientific">Meganyctiphanes norvegica</name>
    <name type="common">Northern krill</name>
    <name type="synonym">Thysanopoda norvegica</name>
    <dbReference type="NCBI Taxonomy" id="48144"/>
    <lineage>
        <taxon>Eukaryota</taxon>
        <taxon>Metazoa</taxon>
        <taxon>Ecdysozoa</taxon>
        <taxon>Arthropoda</taxon>
        <taxon>Crustacea</taxon>
        <taxon>Multicrustacea</taxon>
        <taxon>Malacostraca</taxon>
        <taxon>Eumalacostraca</taxon>
        <taxon>Eucarida</taxon>
        <taxon>Euphausiacea</taxon>
        <taxon>Euphausiidae</taxon>
        <taxon>Meganyctiphanes</taxon>
    </lineage>
</organism>
<feature type="domain" description="A-kinase anchor protein 7-like phosphoesterase" evidence="1">
    <location>
        <begin position="6"/>
        <end position="189"/>
    </location>
</feature>
<dbReference type="Pfam" id="PF10469">
    <property type="entry name" value="AKAP7_NLS"/>
    <property type="match status" value="1"/>
</dbReference>
<sequence>MDNSKPNAFISIPINNPKLCKNIVELQEAMIQHSPILKDYMQKEHSFHITLDVHFISEQDLEKSKLALQALGKEIEKDILQNGPLCITIEGLKTFFNQVTPKVLYACIQRGEGLNRLHNWKRFQRRIFHESHGLKSKAQHNWSPHITIAKMTLKDQHIPVESFNNFKNNNFGVQEIESIELRSMEEDETGEEISLKKFELKHGSRM</sequence>
<dbReference type="AlphaFoldDB" id="A0AAV2SE48"/>
<dbReference type="InterPro" id="IPR019510">
    <property type="entry name" value="AKAP7-like_phosphoesterase"/>
</dbReference>
<evidence type="ECO:0000313" key="2">
    <source>
        <dbReference type="EMBL" id="CAL4174545.1"/>
    </source>
</evidence>
<protein>
    <recommendedName>
        <fullName evidence="1">A-kinase anchor protein 7-like phosphoesterase domain-containing protein</fullName>
    </recommendedName>
</protein>
<dbReference type="InterPro" id="IPR009097">
    <property type="entry name" value="Cyclic_Pdiesterase"/>
</dbReference>
<dbReference type="GO" id="GO:0005829">
    <property type="term" value="C:cytosol"/>
    <property type="evidence" value="ECO:0007669"/>
    <property type="project" value="TreeGrafter"/>
</dbReference>
<keyword evidence="3" id="KW-1185">Reference proteome</keyword>
<dbReference type="InterPro" id="IPR052641">
    <property type="entry name" value="AKAP7_isoform_gamma"/>
</dbReference>
<dbReference type="PANTHER" id="PTHR15934:SF2">
    <property type="entry name" value="A-KINASE ANCHOR PROTEIN 7-LIKE PHOSPHOESTERASE DOMAIN-CONTAINING PROTEIN"/>
    <property type="match status" value="1"/>
</dbReference>
<dbReference type="Gene3D" id="3.90.1140.10">
    <property type="entry name" value="Cyclic phosphodiesterase"/>
    <property type="match status" value="1"/>
</dbReference>
<gene>
    <name evidence="2" type="ORF">MNOR_LOCUS34540</name>
</gene>
<comment type="caution">
    <text evidence="2">The sequence shown here is derived from an EMBL/GenBank/DDBJ whole genome shotgun (WGS) entry which is preliminary data.</text>
</comment>
<proteinExistence type="predicted"/>
<dbReference type="SUPFAM" id="SSF55144">
    <property type="entry name" value="LigT-like"/>
    <property type="match status" value="1"/>
</dbReference>
<dbReference type="PANTHER" id="PTHR15934">
    <property type="entry name" value="RNA 2',3'-CYCLIC PHOSPHODIESTERASE"/>
    <property type="match status" value="1"/>
</dbReference>